<dbReference type="AlphaFoldDB" id="A0A6J7ULC9"/>
<protein>
    <submittedName>
        <fullName evidence="1">Unannotated protein</fullName>
    </submittedName>
</protein>
<dbReference type="InterPro" id="IPR045596">
    <property type="entry name" value="DUF6459"/>
</dbReference>
<organism evidence="1">
    <name type="scientific">freshwater metagenome</name>
    <dbReference type="NCBI Taxonomy" id="449393"/>
    <lineage>
        <taxon>unclassified sequences</taxon>
        <taxon>metagenomes</taxon>
        <taxon>ecological metagenomes</taxon>
    </lineage>
</organism>
<name>A0A6J7ULC9_9ZZZZ</name>
<gene>
    <name evidence="1" type="ORF">UFOPK4366_00713</name>
</gene>
<reference evidence="1" key="1">
    <citation type="submission" date="2020-05" db="EMBL/GenBank/DDBJ databases">
        <authorList>
            <person name="Chiriac C."/>
            <person name="Salcher M."/>
            <person name="Ghai R."/>
            <person name="Kavagutti S V."/>
        </authorList>
    </citation>
    <scope>NUCLEOTIDE SEQUENCE</scope>
</reference>
<proteinExistence type="predicted"/>
<evidence type="ECO:0000313" key="1">
    <source>
        <dbReference type="EMBL" id="CAB5064787.1"/>
    </source>
</evidence>
<accession>A0A6J7ULC9</accession>
<dbReference type="EMBL" id="CAFBQS010000130">
    <property type="protein sequence ID" value="CAB5064787.1"/>
    <property type="molecule type" value="Genomic_DNA"/>
</dbReference>
<dbReference type="Pfam" id="PF20060">
    <property type="entry name" value="DUF6459"/>
    <property type="match status" value="1"/>
</dbReference>
<sequence>MITTQSTTTHHGLIFRTAPSIRRNENQEIEEVLGHESSAQIFQSSHLGFIPIPDDLEGELDREFSREPTLVSSLPDGDIWAERFVILALEVMAGSRPIAQMSRWCSRKVFTYLIENIHPKKSMPKLGKLHIGKPTEECMEVVLLLHNPVRKRALVARFEALDARWLCTCLQIL</sequence>